<dbReference type="EMBL" id="JAQQAF010000008">
    <property type="protein sequence ID" value="KAJ8467395.1"/>
    <property type="molecule type" value="Genomic_DNA"/>
</dbReference>
<dbReference type="AlphaFoldDB" id="A0AAV8Q7C4"/>
<name>A0AAV8Q7C4_ENSVE</name>
<sequence>MFLWFEIGERWGSTAGMTRVTKGWIEVVRLVAVAISLRSSDSEMMIEMAVGCGNGKGMSIIALIRDTKSLISEAQRSQFQTYMKYQNQVTGKSRN</sequence>
<gene>
    <name evidence="1" type="ORF">OPV22_029947</name>
</gene>
<organism evidence="1 2">
    <name type="scientific">Ensete ventricosum</name>
    <name type="common">Abyssinian banana</name>
    <name type="synonym">Musa ensete</name>
    <dbReference type="NCBI Taxonomy" id="4639"/>
    <lineage>
        <taxon>Eukaryota</taxon>
        <taxon>Viridiplantae</taxon>
        <taxon>Streptophyta</taxon>
        <taxon>Embryophyta</taxon>
        <taxon>Tracheophyta</taxon>
        <taxon>Spermatophyta</taxon>
        <taxon>Magnoliopsida</taxon>
        <taxon>Liliopsida</taxon>
        <taxon>Zingiberales</taxon>
        <taxon>Musaceae</taxon>
        <taxon>Ensete</taxon>
    </lineage>
</organism>
<evidence type="ECO:0000313" key="2">
    <source>
        <dbReference type="Proteomes" id="UP001222027"/>
    </source>
</evidence>
<keyword evidence="2" id="KW-1185">Reference proteome</keyword>
<comment type="caution">
    <text evidence="1">The sequence shown here is derived from an EMBL/GenBank/DDBJ whole genome shotgun (WGS) entry which is preliminary data.</text>
</comment>
<reference evidence="1 2" key="1">
    <citation type="submission" date="2022-12" db="EMBL/GenBank/DDBJ databases">
        <title>Chromosome-scale assembly of the Ensete ventricosum genome.</title>
        <authorList>
            <person name="Dussert Y."/>
            <person name="Stocks J."/>
            <person name="Wendawek A."/>
            <person name="Woldeyes F."/>
            <person name="Nichols R.A."/>
            <person name="Borrell J.S."/>
        </authorList>
    </citation>
    <scope>NUCLEOTIDE SEQUENCE [LARGE SCALE GENOMIC DNA]</scope>
    <source>
        <strain evidence="2">cv. Maze</strain>
        <tissue evidence="1">Seeds</tissue>
    </source>
</reference>
<dbReference type="Proteomes" id="UP001222027">
    <property type="component" value="Unassembled WGS sequence"/>
</dbReference>
<proteinExistence type="predicted"/>
<accession>A0AAV8Q7C4</accession>
<evidence type="ECO:0000313" key="1">
    <source>
        <dbReference type="EMBL" id="KAJ8467395.1"/>
    </source>
</evidence>
<protein>
    <submittedName>
        <fullName evidence="1">Uncharacterized protein</fullName>
    </submittedName>
</protein>